<protein>
    <recommendedName>
        <fullName evidence="2">DUF4159 domain-containing protein</fullName>
    </recommendedName>
</protein>
<proteinExistence type="predicted"/>
<feature type="domain" description="DUF4159" evidence="2">
    <location>
        <begin position="183"/>
        <end position="380"/>
    </location>
</feature>
<dbReference type="AlphaFoldDB" id="A0AAE3VGS9"/>
<sequence>MVTNQLIAGDCRLLCEEHCSYEIRCLGSHLCVMAGRRRAVGFLQIVPGVFPAGVVTDRLRAIFFRSRCYIHNYLFGAPLCATIQVKGLHVVPKDLKMKKQLFTAVLLGAMIVNTAFVHADLIDDMGLDSEASRLVREQTYKPRGVQQPPAQHSSAEGLPPLPLPVVPLRRTEKKNPPRPPVLIAKLANDDRNDWAISPEDADKLLKFLSKNMKVDFSTMELHENNIPEDASQIPVLYRSGVKAFSFSDTQRQRLRNYLLNGGTLILNAYCGHPDFARSALQEMQKLIPERPPYRLAGDHPLYRSCYDIKDIRYRPLAHKTGAKNGIPSEIGIDINTRTAVFFFRYDLSTAWDGLSSDAMHIIGYEPDTAQQIGANLMAYVTAERSAGVPLSQALLFQDADQGRSGKLSVAQAQYQGLWQARDNSLPMLLNVFHQQTKTPVQFAQNAIELSSSRIYEHPLVYLTGTQAFELSEAECTNLRSYLQRGGTLFIEAACGRQSFNDAIRRNLAAILPGTDLAPLPENHLIFQYPHRLSRVRPRPALAQLLDVSGTMKPVLMGANVNGRLAVIYSPYDLSSGWALAAAPYDYGIVQEDALALGVNVLSYALMQ</sequence>
<keyword evidence="4" id="KW-1185">Reference proteome</keyword>
<feature type="domain" description="DUF4159" evidence="2">
    <location>
        <begin position="409"/>
        <end position="605"/>
    </location>
</feature>
<dbReference type="Proteomes" id="UP001238163">
    <property type="component" value="Unassembled WGS sequence"/>
</dbReference>
<feature type="region of interest" description="Disordered" evidence="1">
    <location>
        <begin position="141"/>
        <end position="161"/>
    </location>
</feature>
<evidence type="ECO:0000313" key="4">
    <source>
        <dbReference type="Proteomes" id="UP001238163"/>
    </source>
</evidence>
<dbReference type="Pfam" id="PF13709">
    <property type="entry name" value="DUF4159"/>
    <property type="match status" value="2"/>
</dbReference>
<comment type="caution">
    <text evidence="3">The sequence shown here is derived from an EMBL/GenBank/DDBJ whole genome shotgun (WGS) entry which is preliminary data.</text>
</comment>
<gene>
    <name evidence="3" type="ORF">J3R75_002409</name>
</gene>
<evidence type="ECO:0000256" key="1">
    <source>
        <dbReference type="SAM" id="MobiDB-lite"/>
    </source>
</evidence>
<accession>A0AAE3VGS9</accession>
<name>A0AAE3VGS9_9BACT</name>
<evidence type="ECO:0000259" key="2">
    <source>
        <dbReference type="Pfam" id="PF13709"/>
    </source>
</evidence>
<dbReference type="InterPro" id="IPR025297">
    <property type="entry name" value="DUF4159"/>
</dbReference>
<dbReference type="Gene3D" id="3.40.50.12140">
    <property type="entry name" value="Domain of unknown function DUF4159"/>
    <property type="match status" value="2"/>
</dbReference>
<organism evidence="3 4">
    <name type="scientific">Oligosphaera ethanolica</name>
    <dbReference type="NCBI Taxonomy" id="760260"/>
    <lineage>
        <taxon>Bacteria</taxon>
        <taxon>Pseudomonadati</taxon>
        <taxon>Lentisphaerota</taxon>
        <taxon>Oligosphaeria</taxon>
        <taxon>Oligosphaerales</taxon>
        <taxon>Oligosphaeraceae</taxon>
        <taxon>Oligosphaera</taxon>
    </lineage>
</organism>
<dbReference type="EMBL" id="JAUSVL010000001">
    <property type="protein sequence ID" value="MDQ0290302.1"/>
    <property type="molecule type" value="Genomic_DNA"/>
</dbReference>
<evidence type="ECO:0000313" key="3">
    <source>
        <dbReference type="EMBL" id="MDQ0290302.1"/>
    </source>
</evidence>
<reference evidence="3" key="1">
    <citation type="submission" date="2023-07" db="EMBL/GenBank/DDBJ databases">
        <title>Genomic Encyclopedia of Type Strains, Phase IV (KMG-IV): sequencing the most valuable type-strain genomes for metagenomic binning, comparative biology and taxonomic classification.</title>
        <authorList>
            <person name="Goeker M."/>
        </authorList>
    </citation>
    <scope>NUCLEOTIDE SEQUENCE</scope>
    <source>
        <strain evidence="3">DSM 24202</strain>
    </source>
</reference>